<name>A0A4R8GE05_9FIRM</name>
<evidence type="ECO:0000313" key="2">
    <source>
        <dbReference type="Proteomes" id="UP000295832"/>
    </source>
</evidence>
<reference evidence="1 2" key="1">
    <citation type="submission" date="2019-03" db="EMBL/GenBank/DDBJ databases">
        <title>Subsurface microbial communities from deep shales in Ohio and West Virginia, USA.</title>
        <authorList>
            <person name="Wrighton K."/>
        </authorList>
    </citation>
    <scope>NUCLEOTIDE SEQUENCE [LARGE SCALE GENOMIC DNA]</scope>
    <source>
        <strain evidence="1 2">MSL 6dP</strain>
    </source>
</reference>
<feature type="non-terminal residue" evidence="1">
    <location>
        <position position="1"/>
    </location>
</feature>
<accession>A0A4R8GE05</accession>
<comment type="caution">
    <text evidence="1">The sequence shown here is derived from an EMBL/GenBank/DDBJ whole genome shotgun (WGS) entry which is preliminary data.</text>
</comment>
<dbReference type="EMBL" id="SOEG01000058">
    <property type="protein sequence ID" value="TDX43790.1"/>
    <property type="molecule type" value="Genomic_DNA"/>
</dbReference>
<evidence type="ECO:0000313" key="1">
    <source>
        <dbReference type="EMBL" id="TDX43790.1"/>
    </source>
</evidence>
<dbReference type="AlphaFoldDB" id="A0A4R8GE05"/>
<keyword evidence="2" id="KW-1185">Reference proteome</keyword>
<protein>
    <submittedName>
        <fullName evidence="1">Uncharacterized protein</fullName>
    </submittedName>
</protein>
<gene>
    <name evidence="1" type="ORF">C7959_1581</name>
</gene>
<organism evidence="1 2">
    <name type="scientific">Orenia marismortui</name>
    <dbReference type="NCBI Taxonomy" id="46469"/>
    <lineage>
        <taxon>Bacteria</taxon>
        <taxon>Bacillati</taxon>
        <taxon>Bacillota</taxon>
        <taxon>Clostridia</taxon>
        <taxon>Halanaerobiales</taxon>
        <taxon>Halobacteroidaceae</taxon>
        <taxon>Orenia</taxon>
    </lineage>
</organism>
<dbReference type="RefSeq" id="WP_166668038.1">
    <property type="nucleotide sequence ID" value="NZ_SOEG01000058.1"/>
</dbReference>
<sequence length="233" mass="27658">LAKWCGYEDSSTYRFGLNWLEENDFVFVDRNTRPNRYVINDYKFGRAIIIPENDIKGEAKKVIPKELRIKWTYYLRNQHSPANKKGKLDLSLSYLKKMTNAVSFKEVLNLTNKLKDSFFSKFEIVKSKIKSAKDKLKVEFNNLRLGIVKDLDQEIDRINHHDYFKRVYTSFEKLEIPLTLPNFRQAYEAIRELGEFCLDQVVVKAKTGKYRSIEQSVGYFIYLLKQEYSYLNL</sequence>
<proteinExistence type="predicted"/>
<dbReference type="Proteomes" id="UP000295832">
    <property type="component" value="Unassembled WGS sequence"/>
</dbReference>